<proteinExistence type="inferred from homology"/>
<evidence type="ECO:0000256" key="2">
    <source>
        <dbReference type="SAM" id="MobiDB-lite"/>
    </source>
</evidence>
<evidence type="ECO:0000256" key="3">
    <source>
        <dbReference type="SAM" id="SignalP"/>
    </source>
</evidence>
<dbReference type="InterPro" id="IPR003337">
    <property type="entry name" value="Trehalose_PPase"/>
</dbReference>
<protein>
    <submittedName>
        <fullName evidence="4">Trehalose-6-P synthase/phosphatase complex subunit</fullName>
    </submittedName>
</protein>
<dbReference type="PANTHER" id="PTHR10788:SF15">
    <property type="entry name" value="TREHALOSE SYNTHASE COMPLEX REGULATORY SUBUNIT TPS3-RELATED"/>
    <property type="match status" value="1"/>
</dbReference>
<dbReference type="GO" id="GO:0004805">
    <property type="term" value="F:trehalose-phosphatase activity"/>
    <property type="evidence" value="ECO:0007669"/>
    <property type="project" value="TreeGrafter"/>
</dbReference>
<dbReference type="AlphaFoldDB" id="A0AAN8I4G6"/>
<dbReference type="GO" id="GO:0005946">
    <property type="term" value="C:alpha,alpha-trehalose-phosphate synthase complex (UDP-forming)"/>
    <property type="evidence" value="ECO:0007669"/>
    <property type="project" value="TreeGrafter"/>
</dbReference>
<dbReference type="Gene3D" id="3.40.50.2000">
    <property type="entry name" value="Glycogen Phosphorylase B"/>
    <property type="match status" value="2"/>
</dbReference>
<evidence type="ECO:0000256" key="1">
    <source>
        <dbReference type="ARBA" id="ARBA00005409"/>
    </source>
</evidence>
<feature type="region of interest" description="Disordered" evidence="2">
    <location>
        <begin position="139"/>
        <end position="197"/>
    </location>
</feature>
<feature type="compositionally biased region" description="Polar residues" evidence="2">
    <location>
        <begin position="139"/>
        <end position="174"/>
    </location>
</feature>
<comment type="caution">
    <text evidence="4">The sequence shown here is derived from an EMBL/GenBank/DDBJ whole genome shotgun (WGS) entry which is preliminary data.</text>
</comment>
<sequence>MVMFVVTLFSPTTVAFHSPSDASPVKAGASSAKQEGSQSPPQDYYNHKQVPSPEDGQTPQPQHGRSQSLTNPPTFTQGVVQTPGAFARTPGATLAHEEYFRPHGGLSSAYRLTLPERGMVRNPSTSSLQTLAALDAQPSSWGKNQDLNQPNSLAQTPPSQSIFNDSAATLNAGQPPTKFARPSRRAKPSKQKKKEIDYTTDNYTVEISTLGNAGLFEAINAAAGEDDALEKLWVGTLGMPTDALPEDVKHHIAVKLENEHETLAVFIDDTDMNSHYENYCKNILWPMLHSQVPDVPSSKAYQDNSWSHFVKVNQAFADIVIKNYKKGDVVWVHDYHLLLVPQIVRKHHPEAQIGLYIHSAFPPSEIFRILPSRCDLILGMLGANMIAFQTEDFRYQFLQTCSRLLNIEATEHGLVLEDGRFIDVFTVPMGIDIAAMNIRRQLPEVKDHMKELSEKFHGKRLIVSRDKLDGIHGIKHKLKGYEYFLDAHPEWADQAVLVQVATSTTTDRDLRDEVNGMITKINGEWGSLNHQPIVYLNQDIDYSQYLALLCIADCLWVNSLSEGMNLTCHEFIVCQDQRLSLKGHSPLVLSEFVGAAKVFGQNAVLVNPWHPRGLAEGLHKALKFDEPEKAARWNKLHALVTKHDARTWYDANMKGLQHAWEEHATRDPANVPRMQIKRLRQKYDDANKRLLVIDFEGTLTTWDSPKESVVTVPLRVTELLSSLVDDPKNIVYVMSQHTMDSLEHMFRMLPKLGLIAENGAFLRKAGQREWKQMVEFDTKEWHAGVMNILKHYQTAIPRSTVRVLKSGIMFHYYDAEDQHDAVSKAGELSNQINEMCENLKVNATPFEKGLYIHPSIINKRQPMEAIESDLLKKSGAKNPDFVLVIGDSWEDECVFKWAHSLKGRVDDKNVLTCVVGKRSTVARSALTQGTEAVVQALEKLVLSSATKA</sequence>
<dbReference type="EMBL" id="JAKLMC020000019">
    <property type="protein sequence ID" value="KAK5951679.1"/>
    <property type="molecule type" value="Genomic_DNA"/>
</dbReference>
<dbReference type="PANTHER" id="PTHR10788">
    <property type="entry name" value="TREHALOSE-6-PHOSPHATE SYNTHASE"/>
    <property type="match status" value="1"/>
</dbReference>
<dbReference type="InterPro" id="IPR036412">
    <property type="entry name" value="HAD-like_sf"/>
</dbReference>
<feature type="compositionally biased region" description="Basic residues" evidence="2">
    <location>
        <begin position="181"/>
        <end position="193"/>
    </location>
</feature>
<feature type="compositionally biased region" description="Polar residues" evidence="2">
    <location>
        <begin position="31"/>
        <end position="41"/>
    </location>
</feature>
<evidence type="ECO:0000313" key="4">
    <source>
        <dbReference type="EMBL" id="KAK5951679.1"/>
    </source>
</evidence>
<dbReference type="Pfam" id="PF02358">
    <property type="entry name" value="Trehalose_PPase"/>
    <property type="match status" value="1"/>
</dbReference>
<dbReference type="GO" id="GO:0005992">
    <property type="term" value="P:trehalose biosynthetic process"/>
    <property type="evidence" value="ECO:0007669"/>
    <property type="project" value="InterPro"/>
</dbReference>
<gene>
    <name evidence="4" type="primary">TPS3</name>
    <name evidence="4" type="ORF">OHC33_007358</name>
</gene>
<dbReference type="Pfam" id="PF00982">
    <property type="entry name" value="Glyco_transf_20"/>
    <property type="match status" value="1"/>
</dbReference>
<comment type="similarity">
    <text evidence="1">In the N-terminal section; belongs to the glycosyltransferase 20 family.</text>
</comment>
<reference evidence="4 5" key="1">
    <citation type="submission" date="2022-12" db="EMBL/GenBank/DDBJ databases">
        <title>Genomic features and morphological characterization of a novel Knufia sp. strain isolated from spacecraft assembly facility.</title>
        <authorList>
            <person name="Teixeira M."/>
            <person name="Chander A.M."/>
            <person name="Stajich J.E."/>
            <person name="Venkateswaran K."/>
        </authorList>
    </citation>
    <scope>NUCLEOTIDE SEQUENCE [LARGE SCALE GENOMIC DNA]</scope>
    <source>
        <strain evidence="4 5">FJI-L2-BK-P2</strain>
    </source>
</reference>
<dbReference type="CDD" id="cd03788">
    <property type="entry name" value="GT20_TPS"/>
    <property type="match status" value="1"/>
</dbReference>
<keyword evidence="3" id="KW-0732">Signal</keyword>
<dbReference type="InterPro" id="IPR023214">
    <property type="entry name" value="HAD_sf"/>
</dbReference>
<dbReference type="Proteomes" id="UP001316803">
    <property type="component" value="Unassembled WGS sequence"/>
</dbReference>
<feature type="signal peptide" evidence="3">
    <location>
        <begin position="1"/>
        <end position="15"/>
    </location>
</feature>
<dbReference type="SUPFAM" id="SSF56784">
    <property type="entry name" value="HAD-like"/>
    <property type="match status" value="1"/>
</dbReference>
<dbReference type="SUPFAM" id="SSF53756">
    <property type="entry name" value="UDP-Glycosyltransferase/glycogen phosphorylase"/>
    <property type="match status" value="1"/>
</dbReference>
<organism evidence="4 5">
    <name type="scientific">Knufia fluminis</name>
    <dbReference type="NCBI Taxonomy" id="191047"/>
    <lineage>
        <taxon>Eukaryota</taxon>
        <taxon>Fungi</taxon>
        <taxon>Dikarya</taxon>
        <taxon>Ascomycota</taxon>
        <taxon>Pezizomycotina</taxon>
        <taxon>Eurotiomycetes</taxon>
        <taxon>Chaetothyriomycetidae</taxon>
        <taxon>Chaetothyriales</taxon>
        <taxon>Trichomeriaceae</taxon>
        <taxon>Knufia</taxon>
    </lineage>
</organism>
<name>A0AAN8I4G6_9EURO</name>
<accession>A0AAN8I4G6</accession>
<keyword evidence="5" id="KW-1185">Reference proteome</keyword>
<dbReference type="GO" id="GO:0003825">
    <property type="term" value="F:alpha,alpha-trehalose-phosphate synthase (UDP-forming) activity"/>
    <property type="evidence" value="ECO:0007669"/>
    <property type="project" value="TreeGrafter"/>
</dbReference>
<dbReference type="Gene3D" id="3.40.50.1000">
    <property type="entry name" value="HAD superfamily/HAD-like"/>
    <property type="match status" value="1"/>
</dbReference>
<feature type="compositionally biased region" description="Polar residues" evidence="2">
    <location>
        <begin position="55"/>
        <end position="80"/>
    </location>
</feature>
<feature type="chain" id="PRO_5042912859" evidence="3">
    <location>
        <begin position="16"/>
        <end position="948"/>
    </location>
</feature>
<dbReference type="GO" id="GO:0005829">
    <property type="term" value="C:cytosol"/>
    <property type="evidence" value="ECO:0007669"/>
    <property type="project" value="TreeGrafter"/>
</dbReference>
<feature type="region of interest" description="Disordered" evidence="2">
    <location>
        <begin position="15"/>
        <end position="80"/>
    </location>
</feature>
<dbReference type="Gene3D" id="3.30.70.1020">
    <property type="entry name" value="Trehalose-6-phosphate phosphatase related protein, domain 2"/>
    <property type="match status" value="1"/>
</dbReference>
<evidence type="ECO:0000313" key="5">
    <source>
        <dbReference type="Proteomes" id="UP001316803"/>
    </source>
</evidence>
<dbReference type="InterPro" id="IPR001830">
    <property type="entry name" value="Glyco_trans_20"/>
</dbReference>